<dbReference type="GO" id="GO:0005763">
    <property type="term" value="C:mitochondrial small ribosomal subunit"/>
    <property type="evidence" value="ECO:0007669"/>
    <property type="project" value="EnsemblFungi"/>
</dbReference>
<dbReference type="AlphaFoldDB" id="A0A1E3NMU7"/>
<evidence type="ECO:0000256" key="1">
    <source>
        <dbReference type="SAM" id="MobiDB-lite"/>
    </source>
</evidence>
<dbReference type="Proteomes" id="UP000094455">
    <property type="component" value="Unassembled WGS sequence"/>
</dbReference>
<sequence length="346" mass="39551">MYTANLSHTSRLLARSSRFAPARAFSARSQVQQEQKDTEKDTGSLDKSLQRAARDSTMSLSSSQLIHRPELWKGLPSSVVVELYRARVISLGKNYKRSETELKSILACAANPLEAQTLYNIYNSTEADIYKADSETDYDNYVTEGEYMEDPLEPYGFDEYPTGAQDIVRDFRDLMAFNRKAAFELPQLAQFRKEYKPTARTESPVTYKYTRFIGESHPGERKVVLQLKVKDLQLSAAAEHKFKLLAGSRYDHKTDLLLMSSDRYLEPAQNASFLSDVLDDLVRECNNKAEEYADVPLDKRHTIAKYSKKQRKNKNYIPFPKEWEKPQKAGDRTIRLTSVVDAAGNL</sequence>
<dbReference type="InterPro" id="IPR019349">
    <property type="entry name" value="Ribosomal_mS35_mit"/>
</dbReference>
<dbReference type="GeneID" id="30178012"/>
<dbReference type="GO" id="GO:0003735">
    <property type="term" value="F:structural constituent of ribosome"/>
    <property type="evidence" value="ECO:0007669"/>
    <property type="project" value="EnsemblFungi"/>
</dbReference>
<dbReference type="Pfam" id="PF10213">
    <property type="entry name" value="MRP-S28"/>
    <property type="match status" value="1"/>
</dbReference>
<proteinExistence type="predicted"/>
<feature type="domain" description="Small ribosomal subunit protein mS35 mitochondrial conserved" evidence="2">
    <location>
        <begin position="194"/>
        <end position="323"/>
    </location>
</feature>
<gene>
    <name evidence="3" type="ORF">PICMEDRAFT_16740</name>
</gene>
<protein>
    <recommendedName>
        <fullName evidence="2">Small ribosomal subunit protein mS35 mitochondrial conserved domain-containing protein</fullName>
    </recommendedName>
</protein>
<dbReference type="EMBL" id="KV454003">
    <property type="protein sequence ID" value="ODQ46938.1"/>
    <property type="molecule type" value="Genomic_DNA"/>
</dbReference>
<feature type="region of interest" description="Disordered" evidence="1">
    <location>
        <begin position="25"/>
        <end position="46"/>
    </location>
</feature>
<organism evidence="3 4">
    <name type="scientific">Pichia membranifaciens NRRL Y-2026</name>
    <dbReference type="NCBI Taxonomy" id="763406"/>
    <lineage>
        <taxon>Eukaryota</taxon>
        <taxon>Fungi</taxon>
        <taxon>Dikarya</taxon>
        <taxon>Ascomycota</taxon>
        <taxon>Saccharomycotina</taxon>
        <taxon>Pichiomycetes</taxon>
        <taxon>Pichiales</taxon>
        <taxon>Pichiaceae</taxon>
        <taxon>Pichia</taxon>
    </lineage>
</organism>
<dbReference type="OrthoDB" id="283424at2759"/>
<dbReference type="RefSeq" id="XP_019018051.1">
    <property type="nucleotide sequence ID" value="XM_019161325.1"/>
</dbReference>
<keyword evidence="4" id="KW-1185">Reference proteome</keyword>
<dbReference type="GO" id="GO:0032543">
    <property type="term" value="P:mitochondrial translation"/>
    <property type="evidence" value="ECO:0007669"/>
    <property type="project" value="InterPro"/>
</dbReference>
<feature type="compositionally biased region" description="Basic and acidic residues" evidence="1">
    <location>
        <begin position="34"/>
        <end position="46"/>
    </location>
</feature>
<name>A0A1E3NMU7_9ASCO</name>
<dbReference type="PANTHER" id="PTHR13490:SF0">
    <property type="entry name" value="SMALL RIBOSOMAL SUBUNIT PROTEIN MS35"/>
    <property type="match status" value="1"/>
</dbReference>
<evidence type="ECO:0000313" key="3">
    <source>
        <dbReference type="EMBL" id="ODQ46938.1"/>
    </source>
</evidence>
<dbReference type="InterPro" id="IPR039848">
    <property type="entry name" value="Ribosomal_mS35_mt"/>
</dbReference>
<dbReference type="STRING" id="763406.A0A1E3NMU7"/>
<evidence type="ECO:0000313" key="4">
    <source>
        <dbReference type="Proteomes" id="UP000094455"/>
    </source>
</evidence>
<dbReference type="PANTHER" id="PTHR13490">
    <property type="entry name" value="MITOCHONDRIAL 28S RIBOSOMAL PROTEIN S28"/>
    <property type="match status" value="1"/>
</dbReference>
<accession>A0A1E3NMU7</accession>
<evidence type="ECO:0000259" key="2">
    <source>
        <dbReference type="Pfam" id="PF10213"/>
    </source>
</evidence>
<reference evidence="3 4" key="1">
    <citation type="journal article" date="2016" name="Proc. Natl. Acad. Sci. U.S.A.">
        <title>Comparative genomics of biotechnologically important yeasts.</title>
        <authorList>
            <person name="Riley R."/>
            <person name="Haridas S."/>
            <person name="Wolfe K.H."/>
            <person name="Lopes M.R."/>
            <person name="Hittinger C.T."/>
            <person name="Goeker M."/>
            <person name="Salamov A.A."/>
            <person name="Wisecaver J.H."/>
            <person name="Long T.M."/>
            <person name="Calvey C.H."/>
            <person name="Aerts A.L."/>
            <person name="Barry K.W."/>
            <person name="Choi C."/>
            <person name="Clum A."/>
            <person name="Coughlan A.Y."/>
            <person name="Deshpande S."/>
            <person name="Douglass A.P."/>
            <person name="Hanson S.J."/>
            <person name="Klenk H.-P."/>
            <person name="LaButti K.M."/>
            <person name="Lapidus A."/>
            <person name="Lindquist E.A."/>
            <person name="Lipzen A.M."/>
            <person name="Meier-Kolthoff J.P."/>
            <person name="Ohm R.A."/>
            <person name="Otillar R.P."/>
            <person name="Pangilinan J.L."/>
            <person name="Peng Y."/>
            <person name="Rokas A."/>
            <person name="Rosa C.A."/>
            <person name="Scheuner C."/>
            <person name="Sibirny A.A."/>
            <person name="Slot J.C."/>
            <person name="Stielow J.B."/>
            <person name="Sun H."/>
            <person name="Kurtzman C.P."/>
            <person name="Blackwell M."/>
            <person name="Grigoriev I.V."/>
            <person name="Jeffries T.W."/>
        </authorList>
    </citation>
    <scope>NUCLEOTIDE SEQUENCE [LARGE SCALE GENOMIC DNA]</scope>
    <source>
        <strain evidence="3 4">NRRL Y-2026</strain>
    </source>
</reference>